<organism evidence="2 3">
    <name type="scientific">Rhodofomes roseus</name>
    <dbReference type="NCBI Taxonomy" id="34475"/>
    <lineage>
        <taxon>Eukaryota</taxon>
        <taxon>Fungi</taxon>
        <taxon>Dikarya</taxon>
        <taxon>Basidiomycota</taxon>
        <taxon>Agaricomycotina</taxon>
        <taxon>Agaricomycetes</taxon>
        <taxon>Polyporales</taxon>
        <taxon>Rhodofomes</taxon>
    </lineage>
</organism>
<feature type="region of interest" description="Disordered" evidence="1">
    <location>
        <begin position="1"/>
        <end position="22"/>
    </location>
</feature>
<proteinExistence type="predicted"/>
<accession>A0ABQ8KBS0</accession>
<dbReference type="EMBL" id="JADCUA010000014">
    <property type="protein sequence ID" value="KAH9834991.1"/>
    <property type="molecule type" value="Genomic_DNA"/>
</dbReference>
<reference evidence="2 3" key="1">
    <citation type="journal article" date="2021" name="Environ. Microbiol.">
        <title>Gene family expansions and transcriptome signatures uncover fungal adaptations to wood decay.</title>
        <authorList>
            <person name="Hage H."/>
            <person name="Miyauchi S."/>
            <person name="Viragh M."/>
            <person name="Drula E."/>
            <person name="Min B."/>
            <person name="Chaduli D."/>
            <person name="Navarro D."/>
            <person name="Favel A."/>
            <person name="Norest M."/>
            <person name="Lesage-Meessen L."/>
            <person name="Balint B."/>
            <person name="Merenyi Z."/>
            <person name="de Eugenio L."/>
            <person name="Morin E."/>
            <person name="Martinez A.T."/>
            <person name="Baldrian P."/>
            <person name="Stursova M."/>
            <person name="Martinez M.J."/>
            <person name="Novotny C."/>
            <person name="Magnuson J.K."/>
            <person name="Spatafora J.W."/>
            <person name="Maurice S."/>
            <person name="Pangilinan J."/>
            <person name="Andreopoulos W."/>
            <person name="LaButti K."/>
            <person name="Hundley H."/>
            <person name="Na H."/>
            <person name="Kuo A."/>
            <person name="Barry K."/>
            <person name="Lipzen A."/>
            <person name="Henrissat B."/>
            <person name="Riley R."/>
            <person name="Ahrendt S."/>
            <person name="Nagy L.G."/>
            <person name="Grigoriev I.V."/>
            <person name="Martin F."/>
            <person name="Rosso M.N."/>
        </authorList>
    </citation>
    <scope>NUCLEOTIDE SEQUENCE [LARGE SCALE GENOMIC DNA]</scope>
    <source>
        <strain evidence="2 3">CIRM-BRFM 1785</strain>
    </source>
</reference>
<feature type="compositionally biased region" description="Acidic residues" evidence="1">
    <location>
        <begin position="74"/>
        <end position="91"/>
    </location>
</feature>
<name>A0ABQ8KBS0_9APHY</name>
<sequence length="218" mass="23307">MSTRRRVGFSNTTSEASRRQLMQPVPCWEKVWVLPENAAPGSTLKVYKWIKSDRKQQFSDDENETDQPLAPLPEPDEVEVVDGDEDIDQDEVNTSVAPETAAASRDVSEMPMGLKDDSPSKPGTPKPHPLSMSFTPGLDTDDALDESLKPREGELDAAVGADGMGDMGGITLDMTGVGPDGEPFEGASLSQLQSDDALLGAGSLMDSNLEDPFAPPSS</sequence>
<dbReference type="Proteomes" id="UP000814176">
    <property type="component" value="Unassembled WGS sequence"/>
</dbReference>
<evidence type="ECO:0000256" key="1">
    <source>
        <dbReference type="SAM" id="MobiDB-lite"/>
    </source>
</evidence>
<gene>
    <name evidence="2" type="ORF">C8Q71DRAFT_710863</name>
</gene>
<evidence type="ECO:0000313" key="3">
    <source>
        <dbReference type="Proteomes" id="UP000814176"/>
    </source>
</evidence>
<dbReference type="GeneID" id="72001503"/>
<feature type="region of interest" description="Disordered" evidence="1">
    <location>
        <begin position="55"/>
        <end position="187"/>
    </location>
</feature>
<dbReference type="RefSeq" id="XP_047777477.1">
    <property type="nucleotide sequence ID" value="XM_047920771.1"/>
</dbReference>
<keyword evidence="3" id="KW-1185">Reference proteome</keyword>
<protein>
    <submittedName>
        <fullName evidence="2">Uncharacterized protein</fullName>
    </submittedName>
</protein>
<evidence type="ECO:0000313" key="2">
    <source>
        <dbReference type="EMBL" id="KAH9834991.1"/>
    </source>
</evidence>
<comment type="caution">
    <text evidence="2">The sequence shown here is derived from an EMBL/GenBank/DDBJ whole genome shotgun (WGS) entry which is preliminary data.</text>
</comment>